<organism evidence="4 5">
    <name type="scientific">Chrysodeixis includens</name>
    <name type="common">Soybean looper</name>
    <name type="synonym">Pseudoplusia includens</name>
    <dbReference type="NCBI Taxonomy" id="689277"/>
    <lineage>
        <taxon>Eukaryota</taxon>
        <taxon>Metazoa</taxon>
        <taxon>Ecdysozoa</taxon>
        <taxon>Arthropoda</taxon>
        <taxon>Hexapoda</taxon>
        <taxon>Insecta</taxon>
        <taxon>Pterygota</taxon>
        <taxon>Neoptera</taxon>
        <taxon>Endopterygota</taxon>
        <taxon>Lepidoptera</taxon>
        <taxon>Glossata</taxon>
        <taxon>Ditrysia</taxon>
        <taxon>Noctuoidea</taxon>
        <taxon>Noctuidae</taxon>
        <taxon>Plusiinae</taxon>
        <taxon>Chrysodeixis</taxon>
    </lineage>
</organism>
<keyword evidence="5" id="KW-1185">Reference proteome</keyword>
<dbReference type="GO" id="GO:0005886">
    <property type="term" value="C:plasma membrane"/>
    <property type="evidence" value="ECO:0007669"/>
    <property type="project" value="TreeGrafter"/>
</dbReference>
<dbReference type="AlphaFoldDB" id="A0A9P0FUN9"/>
<evidence type="ECO:0000259" key="3">
    <source>
        <dbReference type="SMART" id="SM00128"/>
    </source>
</evidence>
<dbReference type="SUPFAM" id="SSF56219">
    <property type="entry name" value="DNase I-like"/>
    <property type="match status" value="1"/>
</dbReference>
<dbReference type="Pfam" id="PF17751">
    <property type="entry name" value="SKICH"/>
    <property type="match status" value="1"/>
</dbReference>
<dbReference type="InterPro" id="IPR000300">
    <property type="entry name" value="IPPc"/>
</dbReference>
<dbReference type="GO" id="GO:0046856">
    <property type="term" value="P:phosphatidylinositol dephosphorylation"/>
    <property type="evidence" value="ECO:0007669"/>
    <property type="project" value="InterPro"/>
</dbReference>
<evidence type="ECO:0000256" key="2">
    <source>
        <dbReference type="SAM" id="MobiDB-lite"/>
    </source>
</evidence>
<sequence length="558" mass="62903">MDTLRFYFVTWNVATKNPGQDLNALLDFPSQFNKNKPLPDFYVIGLQEVKSQPQNMLMDSLFTDAWQSSFNKILCRQGYIIAKCTRLQGILLLVYTQMKHVTHLRDIEAQYTKTGLGGMWGNKGAVSIRFNIYGCSVCLVNCHLTAHEHLLADRINDYNTIIKQHQYHVSETTNILYHDYVIWIGDLNFRTDHPAGSSPTPDEIVATLQKIEKDKYATLLKHDQLIAVMDSGEAFSEFTEQDIRFPPTYKFGVGSDEYDLKRKPSWTDRILYKVNANNYENVTLRAEVVSYNHIPHYTVSDHKPVVALVNIKIRNGFTRTIVADAPMMKTSGIRMRSMMIPPEVLEGDHNTECLTNSAPGAVCDSEVLVTAPVTQSDEAFSNYTEKTVEFAPISRIWYIGDADFRTQCTLTPDIEVNPNDWIGIYDANFHNLDDYIAYEYLAKVSLPEGPTSSGQPRTITLSFPVGSGVRTPGFYRFIYFSQPNNDVRSVLGISEPFEVSSKEDKLVTFALDPAEQASSSTSPGRSKPSSATTDIFTDFTGLDVAKLSRHFSNDLSID</sequence>
<evidence type="ECO:0000313" key="5">
    <source>
        <dbReference type="Proteomes" id="UP001154114"/>
    </source>
</evidence>
<dbReference type="SMART" id="SM00128">
    <property type="entry name" value="IPPc"/>
    <property type="match status" value="1"/>
</dbReference>
<dbReference type="InterPro" id="IPR041611">
    <property type="entry name" value="SKICH"/>
</dbReference>
<accession>A0A9P0FUN9</accession>
<feature type="compositionally biased region" description="Low complexity" evidence="2">
    <location>
        <begin position="518"/>
        <end position="530"/>
    </location>
</feature>
<reference evidence="4" key="1">
    <citation type="submission" date="2021-12" db="EMBL/GenBank/DDBJ databases">
        <authorList>
            <person name="King R."/>
        </authorList>
    </citation>
    <scope>NUCLEOTIDE SEQUENCE</scope>
</reference>
<dbReference type="GO" id="GO:0004439">
    <property type="term" value="F:phosphatidylinositol-4,5-bisphosphate 5-phosphatase activity"/>
    <property type="evidence" value="ECO:0007669"/>
    <property type="project" value="TreeGrafter"/>
</dbReference>
<dbReference type="EMBL" id="LR824017">
    <property type="protein sequence ID" value="CAH0585847.1"/>
    <property type="molecule type" value="Genomic_DNA"/>
</dbReference>
<comment type="similarity">
    <text evidence="1">Belongs to the inositol 1,4,5-trisphosphate 5-phosphatase type II family.</text>
</comment>
<dbReference type="GO" id="GO:0005737">
    <property type="term" value="C:cytoplasm"/>
    <property type="evidence" value="ECO:0007669"/>
    <property type="project" value="TreeGrafter"/>
</dbReference>
<feature type="domain" description="Inositol polyphosphate-related phosphatase" evidence="3">
    <location>
        <begin position="2"/>
        <end position="317"/>
    </location>
</feature>
<evidence type="ECO:0000256" key="1">
    <source>
        <dbReference type="ARBA" id="ARBA00005910"/>
    </source>
</evidence>
<dbReference type="Pfam" id="PF22669">
    <property type="entry name" value="Exo_endo_phos2"/>
    <property type="match status" value="1"/>
</dbReference>
<feature type="region of interest" description="Disordered" evidence="2">
    <location>
        <begin position="513"/>
        <end position="532"/>
    </location>
</feature>
<dbReference type="InterPro" id="IPR046985">
    <property type="entry name" value="IP5"/>
</dbReference>
<proteinExistence type="inferred from homology"/>
<dbReference type="Gene3D" id="2.60.40.2840">
    <property type="match status" value="1"/>
</dbReference>
<dbReference type="GO" id="GO:0001726">
    <property type="term" value="C:ruffle"/>
    <property type="evidence" value="ECO:0007669"/>
    <property type="project" value="TreeGrafter"/>
</dbReference>
<dbReference type="InterPro" id="IPR036691">
    <property type="entry name" value="Endo/exonu/phosph_ase_sf"/>
</dbReference>
<dbReference type="Proteomes" id="UP001154114">
    <property type="component" value="Chromosome 14"/>
</dbReference>
<dbReference type="Gene3D" id="3.60.10.10">
    <property type="entry name" value="Endonuclease/exonuclease/phosphatase"/>
    <property type="match status" value="1"/>
</dbReference>
<evidence type="ECO:0000313" key="4">
    <source>
        <dbReference type="EMBL" id="CAH0585847.1"/>
    </source>
</evidence>
<protein>
    <recommendedName>
        <fullName evidence="3">Inositol polyphosphate-related phosphatase domain-containing protein</fullName>
    </recommendedName>
</protein>
<dbReference type="FunFam" id="3.60.10.10:FF:000060">
    <property type="entry name" value="Uncharacterized protein, isoform C"/>
    <property type="match status" value="1"/>
</dbReference>
<dbReference type="OrthoDB" id="62798at2759"/>
<dbReference type="PANTHER" id="PTHR11200">
    <property type="entry name" value="INOSITOL 5-PHOSPHATASE"/>
    <property type="match status" value="1"/>
</dbReference>
<name>A0A9P0FUN9_CHRIL</name>
<gene>
    <name evidence="4" type="ORF">CINC_LOCUS3121</name>
</gene>
<dbReference type="PANTHER" id="PTHR11200:SF275">
    <property type="entry name" value="LD06095P"/>
    <property type="match status" value="1"/>
</dbReference>